<evidence type="ECO:0000256" key="5">
    <source>
        <dbReference type="ARBA" id="ARBA00023136"/>
    </source>
</evidence>
<feature type="transmembrane region" description="Helical" evidence="6">
    <location>
        <begin position="181"/>
        <end position="200"/>
    </location>
</feature>
<accession>A0A383B227</accession>
<sequence>MLPIDYLLFLQIVFFLCITPGTPRVVIVTYAINYGLRRSAITAFGDISANTIQMIFIAFGIGAIIVANPEILNYAKWIGIVYLLYLAFDLRKSSKNINFKQNLSSKSNLSLYRDGFMVAFFSPKAWVFFGAMFPQFLSLDGDFKIQLLILIISYVVIDFSTLILYGFVAKKIVIWLKANPKTINTISACALIIIAIIITSTNI</sequence>
<dbReference type="EMBL" id="UINC01196441">
    <property type="protein sequence ID" value="SVE13448.1"/>
    <property type="molecule type" value="Genomic_DNA"/>
</dbReference>
<feature type="transmembrane region" description="Helical" evidence="6">
    <location>
        <begin position="145"/>
        <end position="169"/>
    </location>
</feature>
<proteinExistence type="predicted"/>
<organism evidence="7">
    <name type="scientific">marine metagenome</name>
    <dbReference type="NCBI Taxonomy" id="408172"/>
    <lineage>
        <taxon>unclassified sequences</taxon>
        <taxon>metagenomes</taxon>
        <taxon>ecological metagenomes</taxon>
    </lineage>
</organism>
<keyword evidence="5 6" id="KW-0472">Membrane</keyword>
<evidence type="ECO:0000256" key="2">
    <source>
        <dbReference type="ARBA" id="ARBA00022475"/>
    </source>
</evidence>
<dbReference type="GO" id="GO:0005886">
    <property type="term" value="C:plasma membrane"/>
    <property type="evidence" value="ECO:0007669"/>
    <property type="project" value="UniProtKB-SubCell"/>
</dbReference>
<keyword evidence="2" id="KW-1003">Cell membrane</keyword>
<dbReference type="InterPro" id="IPR001123">
    <property type="entry name" value="LeuE-type"/>
</dbReference>
<evidence type="ECO:0008006" key="8">
    <source>
        <dbReference type="Google" id="ProtNLM"/>
    </source>
</evidence>
<feature type="transmembrane region" description="Helical" evidence="6">
    <location>
        <begin position="111"/>
        <end position="133"/>
    </location>
</feature>
<evidence type="ECO:0000256" key="6">
    <source>
        <dbReference type="SAM" id="Phobius"/>
    </source>
</evidence>
<feature type="transmembrane region" description="Helical" evidence="6">
    <location>
        <begin position="44"/>
        <end position="65"/>
    </location>
</feature>
<dbReference type="PANTHER" id="PTHR30086">
    <property type="entry name" value="ARGININE EXPORTER PROTEIN ARGO"/>
    <property type="match status" value="1"/>
</dbReference>
<evidence type="ECO:0000256" key="3">
    <source>
        <dbReference type="ARBA" id="ARBA00022692"/>
    </source>
</evidence>
<dbReference type="Pfam" id="PF01810">
    <property type="entry name" value="LysE"/>
    <property type="match status" value="1"/>
</dbReference>
<comment type="subcellular location">
    <subcellularLocation>
        <location evidence="1">Cell membrane</location>
        <topology evidence="1">Multi-pass membrane protein</topology>
    </subcellularLocation>
</comment>
<feature type="transmembrane region" description="Helical" evidence="6">
    <location>
        <begin position="71"/>
        <end position="90"/>
    </location>
</feature>
<dbReference type="GO" id="GO:0015171">
    <property type="term" value="F:amino acid transmembrane transporter activity"/>
    <property type="evidence" value="ECO:0007669"/>
    <property type="project" value="TreeGrafter"/>
</dbReference>
<protein>
    <recommendedName>
        <fullName evidence="8">Threonine transporter RhtB</fullName>
    </recommendedName>
</protein>
<evidence type="ECO:0000313" key="7">
    <source>
        <dbReference type="EMBL" id="SVE13448.1"/>
    </source>
</evidence>
<name>A0A383B227_9ZZZZ</name>
<dbReference type="PANTHER" id="PTHR30086:SF20">
    <property type="entry name" value="ARGININE EXPORTER PROTEIN ARGO-RELATED"/>
    <property type="match status" value="1"/>
</dbReference>
<feature type="transmembrane region" description="Helical" evidence="6">
    <location>
        <begin position="6"/>
        <end position="32"/>
    </location>
</feature>
<evidence type="ECO:0000256" key="1">
    <source>
        <dbReference type="ARBA" id="ARBA00004651"/>
    </source>
</evidence>
<dbReference type="AlphaFoldDB" id="A0A383B227"/>
<keyword evidence="3 6" id="KW-0812">Transmembrane</keyword>
<evidence type="ECO:0000256" key="4">
    <source>
        <dbReference type="ARBA" id="ARBA00022989"/>
    </source>
</evidence>
<keyword evidence="4 6" id="KW-1133">Transmembrane helix</keyword>
<gene>
    <name evidence="7" type="ORF">METZ01_LOCUS466302</name>
</gene>
<reference evidence="7" key="1">
    <citation type="submission" date="2018-05" db="EMBL/GenBank/DDBJ databases">
        <authorList>
            <person name="Lanie J.A."/>
            <person name="Ng W.-L."/>
            <person name="Kazmierczak K.M."/>
            <person name="Andrzejewski T.M."/>
            <person name="Davidsen T.M."/>
            <person name="Wayne K.J."/>
            <person name="Tettelin H."/>
            <person name="Glass J.I."/>
            <person name="Rusch D."/>
            <person name="Podicherti R."/>
            <person name="Tsui H.-C.T."/>
            <person name="Winkler M.E."/>
        </authorList>
    </citation>
    <scope>NUCLEOTIDE SEQUENCE</scope>
</reference>